<dbReference type="SUPFAM" id="SSF53098">
    <property type="entry name" value="Ribonuclease H-like"/>
    <property type="match status" value="1"/>
</dbReference>
<dbReference type="Pfam" id="PF14372">
    <property type="entry name" value="hAT-like_RNase-H"/>
    <property type="match status" value="1"/>
</dbReference>
<dbReference type="PANTHER" id="PTHR23272">
    <property type="entry name" value="BED FINGER-RELATED"/>
    <property type="match status" value="1"/>
</dbReference>
<accession>A0ABD2XUG9</accession>
<gene>
    <name evidence="3" type="ORF">ACH5RR_041766</name>
</gene>
<sequence>MSHHTVFIHVVGVNFLLSKWQESDDMDLSLIAGRLREKYKNYWAEHEEMNLLVYLAHVLDPRFKLRLESFPSELHLTADMGKIVRKAAYALFDEYKRLNVPETSSAVEEEPKFGRNYLDREFKKYLKEKLRKKALADDRSDLERYLDQPTVEDWGYFDVLNWWRSSKYEFPILSNMACDLLTVPVSRAVLDSTFSTGGYIHDSFSKKSSKILKVLISTQNWLHLSHCPICVEDDVQHLEEVEKDLKQFAIEPTIVDL</sequence>
<organism evidence="3 4">
    <name type="scientific">Cinchona calisaya</name>
    <dbReference type="NCBI Taxonomy" id="153742"/>
    <lineage>
        <taxon>Eukaryota</taxon>
        <taxon>Viridiplantae</taxon>
        <taxon>Streptophyta</taxon>
        <taxon>Embryophyta</taxon>
        <taxon>Tracheophyta</taxon>
        <taxon>Spermatophyta</taxon>
        <taxon>Magnoliopsida</taxon>
        <taxon>eudicotyledons</taxon>
        <taxon>Gunneridae</taxon>
        <taxon>Pentapetalae</taxon>
        <taxon>asterids</taxon>
        <taxon>lamiids</taxon>
        <taxon>Gentianales</taxon>
        <taxon>Rubiaceae</taxon>
        <taxon>Cinchonoideae</taxon>
        <taxon>Cinchoneae</taxon>
        <taxon>Cinchona</taxon>
    </lineage>
</organism>
<name>A0ABD2XUG9_9GENT</name>
<dbReference type="Pfam" id="PF05699">
    <property type="entry name" value="Dimer_Tnp_hAT"/>
    <property type="match status" value="1"/>
</dbReference>
<dbReference type="AlphaFoldDB" id="A0ABD2XUG9"/>
<evidence type="ECO:0000313" key="3">
    <source>
        <dbReference type="EMBL" id="KAL3499034.1"/>
    </source>
</evidence>
<comment type="caution">
    <text evidence="3">The sequence shown here is derived from an EMBL/GenBank/DDBJ whole genome shotgun (WGS) entry which is preliminary data.</text>
</comment>
<evidence type="ECO:0000259" key="1">
    <source>
        <dbReference type="Pfam" id="PF05699"/>
    </source>
</evidence>
<dbReference type="InterPro" id="IPR012337">
    <property type="entry name" value="RNaseH-like_sf"/>
</dbReference>
<feature type="domain" description="hAT-like transposase RNase-H fold" evidence="2">
    <location>
        <begin position="4"/>
        <end position="95"/>
    </location>
</feature>
<proteinExistence type="predicted"/>
<evidence type="ECO:0000313" key="4">
    <source>
        <dbReference type="Proteomes" id="UP001630127"/>
    </source>
</evidence>
<reference evidence="3 4" key="1">
    <citation type="submission" date="2024-11" db="EMBL/GenBank/DDBJ databases">
        <title>A near-complete genome assembly of Cinchona calisaya.</title>
        <authorList>
            <person name="Lian D.C."/>
            <person name="Zhao X.W."/>
            <person name="Wei L."/>
        </authorList>
    </citation>
    <scope>NUCLEOTIDE SEQUENCE [LARGE SCALE GENOMIC DNA]</scope>
    <source>
        <tissue evidence="3">Nenye</tissue>
    </source>
</reference>
<dbReference type="EMBL" id="JBJUIK010000017">
    <property type="protein sequence ID" value="KAL3499034.1"/>
    <property type="molecule type" value="Genomic_DNA"/>
</dbReference>
<dbReference type="InterPro" id="IPR008906">
    <property type="entry name" value="HATC_C_dom"/>
</dbReference>
<dbReference type="Proteomes" id="UP001630127">
    <property type="component" value="Unassembled WGS sequence"/>
</dbReference>
<feature type="domain" description="HAT C-terminal dimerisation" evidence="1">
    <location>
        <begin position="141"/>
        <end position="222"/>
    </location>
</feature>
<evidence type="ECO:0000259" key="2">
    <source>
        <dbReference type="Pfam" id="PF14372"/>
    </source>
</evidence>
<protein>
    <recommendedName>
        <fullName evidence="5">Transposase</fullName>
    </recommendedName>
</protein>
<keyword evidence="4" id="KW-1185">Reference proteome</keyword>
<dbReference type="PANTHER" id="PTHR23272:SF177">
    <property type="entry name" value="ZINC FINGER BED DOMAIN-CONTAINING PROTEIN RICESLEEPER 1-LIKE"/>
    <property type="match status" value="1"/>
</dbReference>
<evidence type="ECO:0008006" key="5">
    <source>
        <dbReference type="Google" id="ProtNLM"/>
    </source>
</evidence>
<dbReference type="InterPro" id="IPR025525">
    <property type="entry name" value="hAT-like_transposase_RNase-H"/>
</dbReference>